<comment type="similarity">
    <text evidence="1">Belongs to the glycosyltransferase 2 family.</text>
</comment>
<dbReference type="eggNOG" id="COG1216">
    <property type="taxonomic scope" value="Bacteria"/>
</dbReference>
<dbReference type="KEGG" id="sus:Acid_7495"/>
<evidence type="ECO:0000259" key="4">
    <source>
        <dbReference type="Pfam" id="PF00535"/>
    </source>
</evidence>
<dbReference type="Gene3D" id="3.90.550.10">
    <property type="entry name" value="Spore Coat Polysaccharide Biosynthesis Protein SpsA, Chain A"/>
    <property type="match status" value="1"/>
</dbReference>
<keyword evidence="2" id="KW-0328">Glycosyltransferase</keyword>
<keyword evidence="3 5" id="KW-0808">Transferase</keyword>
<dbReference type="STRING" id="234267.Acid_7495"/>
<dbReference type="EMBL" id="CP000473">
    <property type="protein sequence ID" value="ABJ88403.1"/>
    <property type="molecule type" value="Genomic_DNA"/>
</dbReference>
<gene>
    <name evidence="5" type="ordered locus">Acid_7495</name>
</gene>
<feature type="domain" description="Glycosyltransferase 2-like" evidence="4">
    <location>
        <begin position="10"/>
        <end position="126"/>
    </location>
</feature>
<dbReference type="Pfam" id="PF00535">
    <property type="entry name" value="Glycos_transf_2"/>
    <property type="match status" value="1"/>
</dbReference>
<evidence type="ECO:0000256" key="1">
    <source>
        <dbReference type="ARBA" id="ARBA00006739"/>
    </source>
</evidence>
<reference evidence="5" key="1">
    <citation type="submission" date="2006-10" db="EMBL/GenBank/DDBJ databases">
        <title>Complete sequence of Solibacter usitatus Ellin6076.</title>
        <authorList>
            <consortium name="US DOE Joint Genome Institute"/>
            <person name="Copeland A."/>
            <person name="Lucas S."/>
            <person name="Lapidus A."/>
            <person name="Barry K."/>
            <person name="Detter J.C."/>
            <person name="Glavina del Rio T."/>
            <person name="Hammon N."/>
            <person name="Israni S."/>
            <person name="Dalin E."/>
            <person name="Tice H."/>
            <person name="Pitluck S."/>
            <person name="Thompson L.S."/>
            <person name="Brettin T."/>
            <person name="Bruce D."/>
            <person name="Han C."/>
            <person name="Tapia R."/>
            <person name="Gilna P."/>
            <person name="Schmutz J."/>
            <person name="Larimer F."/>
            <person name="Land M."/>
            <person name="Hauser L."/>
            <person name="Kyrpides N."/>
            <person name="Mikhailova N."/>
            <person name="Janssen P.H."/>
            <person name="Kuske C.R."/>
            <person name="Richardson P."/>
        </authorList>
    </citation>
    <scope>NUCLEOTIDE SEQUENCE</scope>
    <source>
        <strain evidence="5">Ellin6076</strain>
    </source>
</reference>
<dbReference type="InParanoid" id="Q01PL7"/>
<dbReference type="AlphaFoldDB" id="Q01PL7"/>
<organism evidence="5">
    <name type="scientific">Solibacter usitatus (strain Ellin6076)</name>
    <dbReference type="NCBI Taxonomy" id="234267"/>
    <lineage>
        <taxon>Bacteria</taxon>
        <taxon>Pseudomonadati</taxon>
        <taxon>Acidobacteriota</taxon>
        <taxon>Terriglobia</taxon>
        <taxon>Bryobacterales</taxon>
        <taxon>Solibacteraceae</taxon>
        <taxon>Candidatus Solibacter</taxon>
    </lineage>
</organism>
<dbReference type="FunCoup" id="Q01PL7">
    <property type="interactions" value="162"/>
</dbReference>
<proteinExistence type="inferred from homology"/>
<protein>
    <submittedName>
        <fullName evidence="5">Glycosyl transferase, family 2</fullName>
    </submittedName>
</protein>
<evidence type="ECO:0000256" key="3">
    <source>
        <dbReference type="ARBA" id="ARBA00022679"/>
    </source>
</evidence>
<dbReference type="PANTHER" id="PTHR43685">
    <property type="entry name" value="GLYCOSYLTRANSFERASE"/>
    <property type="match status" value="1"/>
</dbReference>
<dbReference type="CDD" id="cd06433">
    <property type="entry name" value="GT_2_WfgS_like"/>
    <property type="match status" value="1"/>
</dbReference>
<sequence>MDPDHTPLVTVVTPSYNMARYLRETLDSILTQDYPRLEVIVVDGGSTDETHAILAGYGDRLRCVTGKDKGPSDAAHRGFQMATGEIFAWLNADDTFLPGAVRTAVEYLSGHPEIDVVYGEGWWIDDNGAVISRYPTLPWDPRVLERDCFICQPAAFIRASAYRRCGLDPDINRSFDYDLWIRMAKQGFRFAAIPDYLANSRMHTGAKTIYEREAVFEASMSLLQRHYGYVPLSWIFGYTTWRRDGRDQFFEPLRPTARNYVAALPEGLRRNPDKRARFFAEWLTSPLRKLLG</sequence>
<dbReference type="GO" id="GO:0016757">
    <property type="term" value="F:glycosyltransferase activity"/>
    <property type="evidence" value="ECO:0007669"/>
    <property type="project" value="UniProtKB-KW"/>
</dbReference>
<dbReference type="PANTHER" id="PTHR43685:SF5">
    <property type="entry name" value="GLYCOSYLTRANSFERASE EPSE-RELATED"/>
    <property type="match status" value="1"/>
</dbReference>
<dbReference type="InterPro" id="IPR029044">
    <property type="entry name" value="Nucleotide-diphossugar_trans"/>
</dbReference>
<name>Q01PL7_SOLUE</name>
<dbReference type="InterPro" id="IPR050834">
    <property type="entry name" value="Glycosyltransf_2"/>
</dbReference>
<evidence type="ECO:0000256" key="2">
    <source>
        <dbReference type="ARBA" id="ARBA00022676"/>
    </source>
</evidence>
<dbReference type="InterPro" id="IPR001173">
    <property type="entry name" value="Glyco_trans_2-like"/>
</dbReference>
<dbReference type="HOGENOM" id="CLU_025996_21_0_0"/>
<dbReference type="SUPFAM" id="SSF53448">
    <property type="entry name" value="Nucleotide-diphospho-sugar transferases"/>
    <property type="match status" value="1"/>
</dbReference>
<evidence type="ECO:0000313" key="5">
    <source>
        <dbReference type="EMBL" id="ABJ88403.1"/>
    </source>
</evidence>
<accession>Q01PL7</accession>
<dbReference type="CAZy" id="GT2">
    <property type="family name" value="Glycosyltransferase Family 2"/>
</dbReference>